<proteinExistence type="predicted"/>
<sequence>MSYPTTHFMGSLAWLVDLEVGPYPVARPGQYKLHASNTRGCERVSDQVHDMYCTMLFTSYDMQPLWGNSDYY</sequence>
<comment type="caution">
    <text evidence="1">The sequence shown here is derived from an EMBL/GenBank/DDBJ whole genome shotgun (WGS) entry which is preliminary data.</text>
</comment>
<dbReference type="EMBL" id="AFNW01000094">
    <property type="protein sequence ID" value="EKJ75216.1"/>
    <property type="molecule type" value="Genomic_DNA"/>
</dbReference>
<gene>
    <name evidence="1" type="ORF">FPSE_04607</name>
</gene>
<dbReference type="HOGENOM" id="CLU_2722362_0_0_1"/>
<dbReference type="Proteomes" id="UP000007978">
    <property type="component" value="Chromosome 1"/>
</dbReference>
<protein>
    <submittedName>
        <fullName evidence="1">Uncharacterized protein</fullName>
    </submittedName>
</protein>
<name>K3US41_FUSPC</name>
<dbReference type="GeneID" id="20363225"/>
<organism evidence="1 2">
    <name type="scientific">Fusarium pseudograminearum (strain CS3096)</name>
    <name type="common">Wheat and barley crown-rot fungus</name>
    <dbReference type="NCBI Taxonomy" id="1028729"/>
    <lineage>
        <taxon>Eukaryota</taxon>
        <taxon>Fungi</taxon>
        <taxon>Dikarya</taxon>
        <taxon>Ascomycota</taxon>
        <taxon>Pezizomycotina</taxon>
        <taxon>Sordariomycetes</taxon>
        <taxon>Hypocreomycetidae</taxon>
        <taxon>Hypocreales</taxon>
        <taxon>Nectriaceae</taxon>
        <taxon>Fusarium</taxon>
    </lineage>
</organism>
<evidence type="ECO:0000313" key="2">
    <source>
        <dbReference type="Proteomes" id="UP000007978"/>
    </source>
</evidence>
<dbReference type="RefSeq" id="XP_009256000.1">
    <property type="nucleotide sequence ID" value="XM_009257725.1"/>
</dbReference>
<evidence type="ECO:0000313" key="1">
    <source>
        <dbReference type="EMBL" id="EKJ75216.1"/>
    </source>
</evidence>
<accession>K3US41</accession>
<reference evidence="1 2" key="1">
    <citation type="journal article" date="2012" name="PLoS Pathog.">
        <title>Comparative pathogenomics reveals horizontally acquired novel virulence genes in fungi infecting cereal hosts.</title>
        <authorList>
            <person name="Gardiner D.M."/>
            <person name="McDonald M.C."/>
            <person name="Covarelli L."/>
            <person name="Solomon P.S."/>
            <person name="Rusu A.G."/>
            <person name="Marshall M."/>
            <person name="Kazan K."/>
            <person name="Chakraborty S."/>
            <person name="McDonald B.A."/>
            <person name="Manners J.M."/>
        </authorList>
    </citation>
    <scope>NUCLEOTIDE SEQUENCE [LARGE SCALE GENOMIC DNA]</scope>
    <source>
        <strain evidence="1 2">CS3096</strain>
    </source>
</reference>
<dbReference type="AlphaFoldDB" id="K3US41"/>
<keyword evidence="2" id="KW-1185">Reference proteome</keyword>
<dbReference type="KEGG" id="fpu:FPSE_04607"/>